<protein>
    <recommendedName>
        <fullName evidence="2">RRM domain-containing protein</fullName>
    </recommendedName>
</protein>
<proteinExistence type="predicted"/>
<dbReference type="AlphaFoldDB" id="A0A7S1TD22"/>
<evidence type="ECO:0008006" key="2">
    <source>
        <dbReference type="Google" id="ProtNLM"/>
    </source>
</evidence>
<dbReference type="EMBL" id="HBGH01008020">
    <property type="protein sequence ID" value="CAD9232305.1"/>
    <property type="molecule type" value="Transcribed_RNA"/>
</dbReference>
<organism evidence="1">
    <name type="scientific">Compsopogon caeruleus</name>
    <dbReference type="NCBI Taxonomy" id="31354"/>
    <lineage>
        <taxon>Eukaryota</taxon>
        <taxon>Rhodophyta</taxon>
        <taxon>Compsopogonophyceae</taxon>
        <taxon>Compsopogonales</taxon>
        <taxon>Compsopogonaceae</taxon>
        <taxon>Compsopogon</taxon>
    </lineage>
</organism>
<reference evidence="1" key="1">
    <citation type="submission" date="2021-01" db="EMBL/GenBank/DDBJ databases">
        <authorList>
            <person name="Corre E."/>
            <person name="Pelletier E."/>
            <person name="Niang G."/>
            <person name="Scheremetjew M."/>
            <person name="Finn R."/>
            <person name="Kale V."/>
            <person name="Holt S."/>
            <person name="Cochrane G."/>
            <person name="Meng A."/>
            <person name="Brown T."/>
            <person name="Cohen L."/>
        </authorList>
    </citation>
    <scope>NUCLEOTIDE SEQUENCE</scope>
    <source>
        <strain evidence="1">SAG 36.94</strain>
    </source>
</reference>
<accession>A0A7S1TD22</accession>
<evidence type="ECO:0000313" key="1">
    <source>
        <dbReference type="EMBL" id="CAD9232305.1"/>
    </source>
</evidence>
<sequence length="378" mass="42517">MRLYVRGVPDWVTNEALASKMVAAAELDMEKGLGVLTDFHRVFRHEGVFLSWLGTAEQLGRIEKTLNGTSWGGRSVLRVESARPDYMERLQEEWRAEESEKNRIEVDVPSSPAMIGTSVNDETVTGSEHLRCCRATRKIRWSVDEDDGVKEKSLADLTWEIEDEPEASISKRPRIMNVADEDDQRELEVESGTSKTLDRIGMEGIGDLENEISTALRILEGVKGASTEETRSHAPRFLSIASKLTGRWRKTCKMHEVDSAQQLAHHDFLPVRFNPLHCAKAPEISMSVKVGEDESLVDHERTGARLQDTPQGLVKDSGSSCGLNWRLLEPIDTSKDPRQEFLIKRYAGSSPLSIVSRLRSPERSAPDPPVEGFRFNFF</sequence>
<name>A0A7S1TD22_9RHOD</name>
<gene>
    <name evidence="1" type="ORF">CCAE0312_LOCUS4386</name>
</gene>